<keyword evidence="16" id="KW-1185">Reference proteome</keyword>
<evidence type="ECO:0000256" key="9">
    <source>
        <dbReference type="ARBA" id="ARBA00023102"/>
    </source>
</evidence>
<evidence type="ECO:0000256" key="14">
    <source>
        <dbReference type="RuleBase" id="RU003658"/>
    </source>
</evidence>
<evidence type="ECO:0000256" key="12">
    <source>
        <dbReference type="HAMAP-Rule" id="MF_01014"/>
    </source>
</evidence>
<dbReference type="InterPro" id="IPR023016">
    <property type="entry name" value="HisA/PriA"/>
</dbReference>
<dbReference type="HAMAP" id="MF_01014">
    <property type="entry name" value="HisA"/>
    <property type="match status" value="1"/>
</dbReference>
<name>A0ABY7A650_9FIRM</name>
<evidence type="ECO:0000256" key="1">
    <source>
        <dbReference type="ARBA" id="ARBA00000901"/>
    </source>
</evidence>
<comment type="catalytic activity">
    <reaction evidence="1 12 14">
        <text>1-(5-phospho-beta-D-ribosyl)-5-[(5-phospho-beta-D-ribosylamino)methylideneamino]imidazole-4-carboxamide = 5-[(5-phospho-1-deoxy-D-ribulos-1-ylimino)methylamino]-1-(5-phospho-beta-D-ribosyl)imidazole-4-carboxamide</text>
        <dbReference type="Rhea" id="RHEA:15469"/>
        <dbReference type="ChEBI" id="CHEBI:58435"/>
        <dbReference type="ChEBI" id="CHEBI:58525"/>
        <dbReference type="EC" id="5.3.1.16"/>
    </reaction>
</comment>
<evidence type="ECO:0000256" key="10">
    <source>
        <dbReference type="ARBA" id="ARBA00023235"/>
    </source>
</evidence>
<dbReference type="PANTHER" id="PTHR43090:SF2">
    <property type="entry name" value="1-(5-PHOSPHORIBOSYL)-5-[(5-PHOSPHORIBOSYLAMINO)METHYLIDENEAMINO] IMIDAZOLE-4-CARBOXAMIDE ISOMERASE"/>
    <property type="match status" value="1"/>
</dbReference>
<comment type="pathway">
    <text evidence="3 12 14">Amino-acid biosynthesis; L-histidine biosynthesis; L-histidine from 5-phospho-alpha-D-ribose 1-diphosphate: step 4/9.</text>
</comment>
<dbReference type="InterPro" id="IPR044524">
    <property type="entry name" value="Isoase_HisA-like"/>
</dbReference>
<evidence type="ECO:0000313" key="16">
    <source>
        <dbReference type="Proteomes" id="UP001163115"/>
    </source>
</evidence>
<dbReference type="InterPro" id="IPR006063">
    <property type="entry name" value="HisA_bact_arch"/>
</dbReference>
<evidence type="ECO:0000256" key="11">
    <source>
        <dbReference type="ARBA" id="ARBA00030547"/>
    </source>
</evidence>
<comment type="subcellular location">
    <subcellularLocation>
        <location evidence="2 12 14">Cytoplasm</location>
    </subcellularLocation>
</comment>
<dbReference type="InterPro" id="IPR011060">
    <property type="entry name" value="RibuloseP-bd_barrel"/>
</dbReference>
<evidence type="ECO:0000256" key="5">
    <source>
        <dbReference type="ARBA" id="ARBA00012550"/>
    </source>
</evidence>
<evidence type="ECO:0000256" key="3">
    <source>
        <dbReference type="ARBA" id="ARBA00005133"/>
    </source>
</evidence>
<dbReference type="Proteomes" id="UP001163115">
    <property type="component" value="Chromosome"/>
</dbReference>
<feature type="active site" description="Proton donor" evidence="12">
    <location>
        <position position="130"/>
    </location>
</feature>
<dbReference type="GO" id="GO:0003949">
    <property type="term" value="F:1-(5-phosphoribosyl)-5-[(5-phosphoribosylamino)methylideneamino]imidazole-4-carboxamide isomerase activity"/>
    <property type="evidence" value="ECO:0007669"/>
    <property type="project" value="UniProtKB-EC"/>
</dbReference>
<sequence>MQLYPAIDLKNGQCVRLRQGEFKDITVYSDRPEEIAAKWQSKGATFLHLVDLDGALAGHSVNKEVVKKIAAEVSIPVQMGGGIRKEEDIEFILSLGVSRVIIGTKAAENPEFIRQMVNKFGQERIVAGIDAKNGMVAVEGWEKISNLSASQLANQMKEYGIRHVVYTDIARDGMLSGPNVEYTRKLTEETGLDIIASGGMSSMEDLEELYHAGICGAIIGKALYENRIDLKEAIVAFEGQDHQGRKS</sequence>
<organism evidence="15 16">
    <name type="scientific">Lacrimispora xylanolytica</name>
    <dbReference type="NCBI Taxonomy" id="29375"/>
    <lineage>
        <taxon>Bacteria</taxon>
        <taxon>Bacillati</taxon>
        <taxon>Bacillota</taxon>
        <taxon>Clostridia</taxon>
        <taxon>Lachnospirales</taxon>
        <taxon>Lachnospiraceae</taxon>
        <taxon>Lacrimispora</taxon>
    </lineage>
</organism>
<dbReference type="PANTHER" id="PTHR43090">
    <property type="entry name" value="1-(5-PHOSPHORIBOSYL)-5-[(5-PHOSPHORIBOSYLAMINO)METHYLIDENEAMINO] IMIDAZOLE-4-CARBOXAMIDE ISOMERASE"/>
    <property type="match status" value="1"/>
</dbReference>
<accession>A0ABY7A650</accession>
<keyword evidence="9 12" id="KW-0368">Histidine biosynthesis</keyword>
<evidence type="ECO:0000256" key="7">
    <source>
        <dbReference type="ARBA" id="ARBA00022490"/>
    </source>
</evidence>
<gene>
    <name evidence="12 15" type="primary">hisA</name>
    <name evidence="15" type="ORF">OW255_11180</name>
</gene>
<dbReference type="Gene3D" id="3.20.20.70">
    <property type="entry name" value="Aldolase class I"/>
    <property type="match status" value="1"/>
</dbReference>
<keyword evidence="8 12" id="KW-0028">Amino-acid biosynthesis</keyword>
<dbReference type="NCBIfam" id="NF010112">
    <property type="entry name" value="PRK13585.1"/>
    <property type="match status" value="1"/>
</dbReference>
<evidence type="ECO:0000256" key="8">
    <source>
        <dbReference type="ARBA" id="ARBA00022605"/>
    </source>
</evidence>
<dbReference type="EC" id="5.3.1.16" evidence="5 12"/>
<keyword evidence="7 12" id="KW-0963">Cytoplasm</keyword>
<dbReference type="NCBIfam" id="TIGR00007">
    <property type="entry name" value="1-(5-phosphoribosyl)-5-[(5-phosphoribosylamino)methylideneamino]imidazole-4-carboxamide isomerase"/>
    <property type="match status" value="1"/>
</dbReference>
<feature type="active site" description="Proton acceptor" evidence="12">
    <location>
        <position position="8"/>
    </location>
</feature>
<evidence type="ECO:0000256" key="13">
    <source>
        <dbReference type="RuleBase" id="RU003657"/>
    </source>
</evidence>
<reference evidence="15" key="1">
    <citation type="submission" date="2022-11" db="EMBL/GenBank/DDBJ databases">
        <title>Lacrimispora xylanolytica sy1, complete genome.</title>
        <authorList>
            <person name="Choi S."/>
        </authorList>
    </citation>
    <scope>NUCLEOTIDE SEQUENCE</scope>
    <source>
        <strain evidence="15">Sy1</strain>
    </source>
</reference>
<comment type="similarity">
    <text evidence="4 12 13">Belongs to the HisA/HisF family.</text>
</comment>
<evidence type="ECO:0000256" key="4">
    <source>
        <dbReference type="ARBA" id="ARBA00009667"/>
    </source>
</evidence>
<dbReference type="RefSeq" id="WP_024835846.1">
    <property type="nucleotide sequence ID" value="NZ_CP113524.1"/>
</dbReference>
<protein>
    <recommendedName>
        <fullName evidence="6 12">1-(5-phosphoribosyl)-5-[(5-phosphoribosylamino)methylideneamino] imidazole-4-carboxamide isomerase</fullName>
        <ecNumber evidence="5 12">5.3.1.16</ecNumber>
    </recommendedName>
    <alternativeName>
        <fullName evidence="11 12">Phosphoribosylformimino-5-aminoimidazole carboxamide ribotide isomerase</fullName>
    </alternativeName>
</protein>
<dbReference type="SUPFAM" id="SSF51366">
    <property type="entry name" value="Ribulose-phoshate binding barrel"/>
    <property type="match status" value="1"/>
</dbReference>
<proteinExistence type="inferred from homology"/>
<dbReference type="InterPro" id="IPR013785">
    <property type="entry name" value="Aldolase_TIM"/>
</dbReference>
<dbReference type="InterPro" id="IPR006062">
    <property type="entry name" value="His_biosynth"/>
</dbReference>
<keyword evidence="10 12" id="KW-0413">Isomerase</keyword>
<evidence type="ECO:0000313" key="15">
    <source>
        <dbReference type="EMBL" id="WAJ22147.1"/>
    </source>
</evidence>
<dbReference type="Pfam" id="PF00977">
    <property type="entry name" value="His_biosynth"/>
    <property type="match status" value="1"/>
</dbReference>
<evidence type="ECO:0000256" key="6">
    <source>
        <dbReference type="ARBA" id="ARBA00018464"/>
    </source>
</evidence>
<dbReference type="EMBL" id="CP113524">
    <property type="protein sequence ID" value="WAJ22147.1"/>
    <property type="molecule type" value="Genomic_DNA"/>
</dbReference>
<dbReference type="CDD" id="cd04732">
    <property type="entry name" value="HisA"/>
    <property type="match status" value="1"/>
</dbReference>
<evidence type="ECO:0000256" key="2">
    <source>
        <dbReference type="ARBA" id="ARBA00004496"/>
    </source>
</evidence>